<feature type="compositionally biased region" description="Basic and acidic residues" evidence="1">
    <location>
        <begin position="13"/>
        <end position="22"/>
    </location>
</feature>
<dbReference type="AlphaFoldDB" id="A0A183AVS4"/>
<evidence type="ECO:0000313" key="3">
    <source>
        <dbReference type="Proteomes" id="UP000272942"/>
    </source>
</evidence>
<protein>
    <submittedName>
        <fullName evidence="2 4">Uncharacterized protein</fullName>
    </submittedName>
</protein>
<proteinExistence type="predicted"/>
<accession>A0A183AVS4</accession>
<dbReference type="EMBL" id="UZAN01050128">
    <property type="protein sequence ID" value="VDP88004.1"/>
    <property type="molecule type" value="Genomic_DNA"/>
</dbReference>
<evidence type="ECO:0000313" key="2">
    <source>
        <dbReference type="EMBL" id="VDP88004.1"/>
    </source>
</evidence>
<reference evidence="4" key="1">
    <citation type="submission" date="2016-06" db="UniProtKB">
        <authorList>
            <consortium name="WormBaseParasite"/>
        </authorList>
    </citation>
    <scope>IDENTIFICATION</scope>
</reference>
<feature type="region of interest" description="Disordered" evidence="1">
    <location>
        <begin position="1"/>
        <end position="22"/>
    </location>
</feature>
<name>A0A183AVS4_9TREM</name>
<evidence type="ECO:0000256" key="1">
    <source>
        <dbReference type="SAM" id="MobiDB-lite"/>
    </source>
</evidence>
<keyword evidence="3" id="KW-1185">Reference proteome</keyword>
<evidence type="ECO:0000313" key="4">
    <source>
        <dbReference type="WBParaSite" id="ECPE_0001109301-mRNA-1"/>
    </source>
</evidence>
<dbReference type="WBParaSite" id="ECPE_0001109301-mRNA-1">
    <property type="protein sequence ID" value="ECPE_0001109301-mRNA-1"/>
    <property type="gene ID" value="ECPE_0001109301"/>
</dbReference>
<gene>
    <name evidence="2" type="ORF">ECPE_LOCUS11059</name>
</gene>
<organism evidence="4">
    <name type="scientific">Echinostoma caproni</name>
    <dbReference type="NCBI Taxonomy" id="27848"/>
    <lineage>
        <taxon>Eukaryota</taxon>
        <taxon>Metazoa</taxon>
        <taxon>Spiralia</taxon>
        <taxon>Lophotrochozoa</taxon>
        <taxon>Platyhelminthes</taxon>
        <taxon>Trematoda</taxon>
        <taxon>Digenea</taxon>
        <taxon>Plagiorchiida</taxon>
        <taxon>Echinostomata</taxon>
        <taxon>Echinostomatoidea</taxon>
        <taxon>Echinostomatidae</taxon>
        <taxon>Echinostoma</taxon>
    </lineage>
</organism>
<reference evidence="2 3" key="2">
    <citation type="submission" date="2018-11" db="EMBL/GenBank/DDBJ databases">
        <authorList>
            <consortium name="Pathogen Informatics"/>
        </authorList>
    </citation>
    <scope>NUCLEOTIDE SEQUENCE [LARGE SCALE GENOMIC DNA]</scope>
    <source>
        <strain evidence="2 3">Egypt</strain>
    </source>
</reference>
<dbReference type="Proteomes" id="UP000272942">
    <property type="component" value="Unassembled WGS sequence"/>
</dbReference>
<sequence>MVKPEPPSLMHGFDSKPTDDERCRINRSPILSTLMMSPTTAAAAAAATAVANAAALKPIVRTSESTRTTARPAISTHRALRLRRRRLRRTWLGYSHGVRFDRRVQKRYTFKGSCPNRDRRRFVRKLQLSTRNHNAQTNPSRNKRWVSFLVLIKPDVFK</sequence>